<keyword evidence="1" id="KW-0812">Transmembrane</keyword>
<keyword evidence="1" id="KW-1133">Transmembrane helix</keyword>
<feature type="transmembrane region" description="Helical" evidence="1">
    <location>
        <begin position="23"/>
        <end position="41"/>
    </location>
</feature>
<proteinExistence type="predicted"/>
<evidence type="ECO:0000313" key="2">
    <source>
        <dbReference type="EMBL" id="KUN66296.1"/>
    </source>
</evidence>
<keyword evidence="1" id="KW-0472">Membrane</keyword>
<evidence type="ECO:0000256" key="1">
    <source>
        <dbReference type="SAM" id="Phobius"/>
    </source>
</evidence>
<name>A0A124HXZ5_9ACTN</name>
<reference evidence="2 3" key="1">
    <citation type="submission" date="2015-10" db="EMBL/GenBank/DDBJ databases">
        <title>Draft genome sequence of Streptomyces griseorubiginosus DSM 40469, type strain for the species Streptomyces griseorubiginosus.</title>
        <authorList>
            <person name="Ruckert C."/>
            <person name="Winkler A."/>
            <person name="Kalinowski J."/>
            <person name="Kampfer P."/>
            <person name="Glaeser S."/>
        </authorList>
    </citation>
    <scope>NUCLEOTIDE SEQUENCE [LARGE SCALE GENOMIC DNA]</scope>
    <source>
        <strain evidence="2 3">DSM 40469</strain>
    </source>
</reference>
<accession>A0A124HXZ5</accession>
<evidence type="ECO:0000313" key="3">
    <source>
        <dbReference type="Proteomes" id="UP000054375"/>
    </source>
</evidence>
<protein>
    <submittedName>
        <fullName evidence="2">Uncharacterized protein</fullName>
    </submittedName>
</protein>
<dbReference type="Proteomes" id="UP000054375">
    <property type="component" value="Unassembled WGS sequence"/>
</dbReference>
<keyword evidence="3" id="KW-1185">Reference proteome</keyword>
<comment type="caution">
    <text evidence="2">The sequence shown here is derived from an EMBL/GenBank/DDBJ whole genome shotgun (WGS) entry which is preliminary data.</text>
</comment>
<gene>
    <name evidence="2" type="ORF">AQJ54_18235</name>
</gene>
<dbReference type="EMBL" id="LMWV01000015">
    <property type="protein sequence ID" value="KUN66296.1"/>
    <property type="molecule type" value="Genomic_DNA"/>
</dbReference>
<dbReference type="AlphaFoldDB" id="A0A124HXZ5"/>
<dbReference type="Pfam" id="PF19721">
    <property type="entry name" value="DUF6215"/>
    <property type="match status" value="1"/>
</dbReference>
<organism evidence="2 3">
    <name type="scientific">Streptomyces griseorubiginosus</name>
    <dbReference type="NCBI Taxonomy" id="67304"/>
    <lineage>
        <taxon>Bacteria</taxon>
        <taxon>Bacillati</taxon>
        <taxon>Actinomycetota</taxon>
        <taxon>Actinomycetes</taxon>
        <taxon>Kitasatosporales</taxon>
        <taxon>Streptomycetaceae</taxon>
        <taxon>Streptomyces</taxon>
    </lineage>
</organism>
<dbReference type="InterPro" id="IPR046187">
    <property type="entry name" value="DUF6215"/>
</dbReference>
<dbReference type="RefSeq" id="WP_062238513.1">
    <property type="nucleotide sequence ID" value="NZ_JBPJFL010000001.1"/>
</dbReference>
<sequence>MSEQQITDAAQSVERPEKGMNEWGQALLALVTVGGLAFLLLSGTFQQKASEPEPAACDASDGTRPSKPVSGMQLCTALNRADLPMLLGTPDEYAMNASGKETSSNWADGTKTVTPEAEIQLATYSVKLSTSEDDTPVAEMTGFLGKSAQNTVIGGHPAVLYSDRTIALQFNFGGGKVDSGPGGIARSLVVAKNAEDGGGFYEVTIWRQDDVVPDDFALLRVAETVLPTVPGWVSG</sequence>